<dbReference type="STRING" id="1423729.FC80_GL000289"/>
<dbReference type="NCBIfam" id="NF038032">
    <property type="entry name" value="CehA_McbA_metalo"/>
    <property type="match status" value="1"/>
</dbReference>
<gene>
    <name evidence="2" type="ORF">FC80_GL000289</name>
</gene>
<keyword evidence="3" id="KW-1185">Reference proteome</keyword>
<evidence type="ECO:0000313" key="2">
    <source>
        <dbReference type="EMBL" id="KRM92108.1"/>
    </source>
</evidence>
<dbReference type="AlphaFoldDB" id="A0A0R2CW37"/>
<accession>A0A0R2CW37</accession>
<proteinExistence type="predicted"/>
<dbReference type="GO" id="GO:0035312">
    <property type="term" value="F:5'-3' DNA exonuclease activity"/>
    <property type="evidence" value="ECO:0007669"/>
    <property type="project" value="TreeGrafter"/>
</dbReference>
<dbReference type="Gene3D" id="3.20.20.140">
    <property type="entry name" value="Metal-dependent hydrolases"/>
    <property type="match status" value="1"/>
</dbReference>
<evidence type="ECO:0000259" key="1">
    <source>
        <dbReference type="SMART" id="SM00481"/>
    </source>
</evidence>
<dbReference type="PANTHER" id="PTHR42924:SF11">
    <property type="entry name" value="POLYMERASE_HISTIDINOL PHOSPHATASE N-TERMINAL DOMAIN-CONTAINING PROTEIN"/>
    <property type="match status" value="1"/>
</dbReference>
<sequence>MIAMTSSKFRVSKEHFYDAYDFEVDDKCEQLKLDFSISQELWAHVFILKNGEQIGQTLLTHEQVTRQVIVGKKAMMTSPTVLPQEQLSGHWRILFFITGIGNSEEEFGISYETIANESKVSESEIDLLTEVPQVKSKGDWVKGDLHTHTLYSDGRMTRKKNLEVAKQQQLDFFAATDHNIVTAIWPKDTDVLVIPGCELTTEFGHCNYWGVTKEILNITDAEKMLKPATIAQLIEENEGEGILSINHSFLHPWEWQVDIPIRLITAYEIINDPTNPDNDGATKKALAYWTKLWNSGWKITGVGGSDSHMLPTEHYPDANQPSIMGDPSTFVHVKELTEENVLDGIKKGATIVSRVGKINFTSQDDDDLVPGKQVAVGTRRFSLDLESKDSYVINWVFDGKIVKSSKKSQSSYELKQKIAGYHWLRADVLSDDGLLQATFTPVYWGEKIPSTSTFKELL</sequence>
<dbReference type="GO" id="GO:0004534">
    <property type="term" value="F:5'-3' RNA exonuclease activity"/>
    <property type="evidence" value="ECO:0007669"/>
    <property type="project" value="TreeGrafter"/>
</dbReference>
<reference evidence="2 3" key="1">
    <citation type="journal article" date="2015" name="Genome Announc.">
        <title>Expanding the biotechnology potential of lactobacilli through comparative genomics of 213 strains and associated genera.</title>
        <authorList>
            <person name="Sun Z."/>
            <person name="Harris H.M."/>
            <person name="McCann A."/>
            <person name="Guo C."/>
            <person name="Argimon S."/>
            <person name="Zhang W."/>
            <person name="Yang X."/>
            <person name="Jeffery I.B."/>
            <person name="Cooney J.C."/>
            <person name="Kagawa T.F."/>
            <person name="Liu W."/>
            <person name="Song Y."/>
            <person name="Salvetti E."/>
            <person name="Wrobel A."/>
            <person name="Rasinkangas P."/>
            <person name="Parkhill J."/>
            <person name="Rea M.C."/>
            <person name="O'Sullivan O."/>
            <person name="Ritari J."/>
            <person name="Douillard F.P."/>
            <person name="Paul Ross R."/>
            <person name="Yang R."/>
            <person name="Briner A.E."/>
            <person name="Felis G.E."/>
            <person name="de Vos W.M."/>
            <person name="Barrangou R."/>
            <person name="Klaenhammer T.R."/>
            <person name="Caufield P.W."/>
            <person name="Cui Y."/>
            <person name="Zhang H."/>
            <person name="O'Toole P.W."/>
        </authorList>
    </citation>
    <scope>NUCLEOTIDE SEQUENCE [LARGE SCALE GENOMIC DNA]</scope>
    <source>
        <strain evidence="2 3">DSM 21116</strain>
    </source>
</reference>
<dbReference type="SUPFAM" id="SSF89550">
    <property type="entry name" value="PHP domain-like"/>
    <property type="match status" value="1"/>
</dbReference>
<dbReference type="Proteomes" id="UP000051131">
    <property type="component" value="Unassembled WGS sequence"/>
</dbReference>
<dbReference type="EMBL" id="AYZE01000008">
    <property type="protein sequence ID" value="KRM92108.1"/>
    <property type="molecule type" value="Genomic_DNA"/>
</dbReference>
<evidence type="ECO:0000313" key="3">
    <source>
        <dbReference type="Proteomes" id="UP000051131"/>
    </source>
</evidence>
<dbReference type="InterPro" id="IPR003141">
    <property type="entry name" value="Pol/His_phosphatase_N"/>
</dbReference>
<dbReference type="PATRIC" id="fig|1423729.3.peg.290"/>
<dbReference type="InterPro" id="IPR016195">
    <property type="entry name" value="Pol/histidinol_Pase-like"/>
</dbReference>
<comment type="caution">
    <text evidence="2">The sequence shown here is derived from an EMBL/GenBank/DDBJ whole genome shotgun (WGS) entry which is preliminary data.</text>
</comment>
<name>A0A0R2CW37_9LACO</name>
<dbReference type="InterPro" id="IPR052018">
    <property type="entry name" value="PHP_domain"/>
</dbReference>
<feature type="domain" description="Polymerase/histidinol phosphatase N-terminal" evidence="1">
    <location>
        <begin position="143"/>
        <end position="203"/>
    </location>
</feature>
<organism evidence="2 3">
    <name type="scientific">Liquorilactobacillus cacaonum DSM 21116</name>
    <dbReference type="NCBI Taxonomy" id="1423729"/>
    <lineage>
        <taxon>Bacteria</taxon>
        <taxon>Bacillati</taxon>
        <taxon>Bacillota</taxon>
        <taxon>Bacilli</taxon>
        <taxon>Lactobacillales</taxon>
        <taxon>Lactobacillaceae</taxon>
        <taxon>Liquorilactobacillus</taxon>
    </lineage>
</organism>
<protein>
    <recommendedName>
        <fullName evidence="1">Polymerase/histidinol phosphatase N-terminal domain-containing protein</fullName>
    </recommendedName>
</protein>
<dbReference type="PANTHER" id="PTHR42924">
    <property type="entry name" value="EXONUCLEASE"/>
    <property type="match status" value="1"/>
</dbReference>
<dbReference type="SMART" id="SM00481">
    <property type="entry name" value="POLIIIAc"/>
    <property type="match status" value="1"/>
</dbReference>